<evidence type="ECO:0000313" key="2">
    <source>
        <dbReference type="EMBL" id="KAK9405377.1"/>
    </source>
</evidence>
<dbReference type="SMART" id="SM00349">
    <property type="entry name" value="KRAB"/>
    <property type="match status" value="1"/>
</dbReference>
<proteinExistence type="predicted"/>
<dbReference type="PANTHER" id="PTHR23232:SF142">
    <property type="entry name" value="GASTRULA ZINC FINGER PROTEIN XLCGF57.1-LIKE-RELATED"/>
    <property type="match status" value="1"/>
</dbReference>
<dbReference type="InterPro" id="IPR050169">
    <property type="entry name" value="Krueppel_C2H2_ZnF"/>
</dbReference>
<organism evidence="2 3">
    <name type="scientific">Crotalus adamanteus</name>
    <name type="common">Eastern diamondback rattlesnake</name>
    <dbReference type="NCBI Taxonomy" id="8729"/>
    <lineage>
        <taxon>Eukaryota</taxon>
        <taxon>Metazoa</taxon>
        <taxon>Chordata</taxon>
        <taxon>Craniata</taxon>
        <taxon>Vertebrata</taxon>
        <taxon>Euteleostomi</taxon>
        <taxon>Lepidosauria</taxon>
        <taxon>Squamata</taxon>
        <taxon>Bifurcata</taxon>
        <taxon>Unidentata</taxon>
        <taxon>Episquamata</taxon>
        <taxon>Toxicofera</taxon>
        <taxon>Serpentes</taxon>
        <taxon>Colubroidea</taxon>
        <taxon>Viperidae</taxon>
        <taxon>Crotalinae</taxon>
        <taxon>Crotalus</taxon>
    </lineage>
</organism>
<dbReference type="InterPro" id="IPR036051">
    <property type="entry name" value="KRAB_dom_sf"/>
</dbReference>
<dbReference type="Gene3D" id="6.10.140.140">
    <property type="match status" value="1"/>
</dbReference>
<dbReference type="Proteomes" id="UP001474421">
    <property type="component" value="Unassembled WGS sequence"/>
</dbReference>
<dbReference type="GO" id="GO:0006355">
    <property type="term" value="P:regulation of DNA-templated transcription"/>
    <property type="evidence" value="ECO:0007669"/>
    <property type="project" value="InterPro"/>
</dbReference>
<dbReference type="PROSITE" id="PS50805">
    <property type="entry name" value="KRAB"/>
    <property type="match status" value="1"/>
</dbReference>
<dbReference type="EMBL" id="JAOTOJ010000002">
    <property type="protein sequence ID" value="KAK9405377.1"/>
    <property type="molecule type" value="Genomic_DNA"/>
</dbReference>
<dbReference type="Pfam" id="PF01352">
    <property type="entry name" value="KRAB"/>
    <property type="match status" value="1"/>
</dbReference>
<dbReference type="AlphaFoldDB" id="A0AAW1BV57"/>
<comment type="caution">
    <text evidence="2">The sequence shown here is derived from an EMBL/GenBank/DDBJ whole genome shotgun (WGS) entry which is preliminary data.</text>
</comment>
<dbReference type="InterPro" id="IPR001909">
    <property type="entry name" value="KRAB"/>
</dbReference>
<dbReference type="CDD" id="cd07765">
    <property type="entry name" value="KRAB_A-box"/>
    <property type="match status" value="1"/>
</dbReference>
<keyword evidence="3" id="KW-1185">Reference proteome</keyword>
<evidence type="ECO:0000259" key="1">
    <source>
        <dbReference type="PROSITE" id="PS50805"/>
    </source>
</evidence>
<name>A0AAW1BV57_CROAD</name>
<accession>A0AAW1BV57</accession>
<dbReference type="PANTHER" id="PTHR23232">
    <property type="entry name" value="KRAB DOMAIN C2H2 ZINC FINGER"/>
    <property type="match status" value="1"/>
</dbReference>
<sequence length="92" mass="9948">MASCSSLGTSVLSSGGLTADVLPAQDLVSVEDVAVCFSVEEWALLDSKQKALHQEVMLENARNMASLGQDTVLFNQLFRWLEMSSQGKRPSS</sequence>
<evidence type="ECO:0000313" key="3">
    <source>
        <dbReference type="Proteomes" id="UP001474421"/>
    </source>
</evidence>
<protein>
    <submittedName>
        <fullName evidence="2">Zinc finger protein</fullName>
    </submittedName>
</protein>
<reference evidence="2 3" key="1">
    <citation type="journal article" date="2024" name="Proc. Natl. Acad. Sci. U.S.A.">
        <title>The genetic regulatory architecture and epigenomic basis for age-related changes in rattlesnake venom.</title>
        <authorList>
            <person name="Hogan M.P."/>
            <person name="Holding M.L."/>
            <person name="Nystrom G.S."/>
            <person name="Colston T.J."/>
            <person name="Bartlett D.A."/>
            <person name="Mason A.J."/>
            <person name="Ellsworth S.A."/>
            <person name="Rautsaw R.M."/>
            <person name="Lawrence K.C."/>
            <person name="Strickland J.L."/>
            <person name="He B."/>
            <person name="Fraser P."/>
            <person name="Margres M.J."/>
            <person name="Gilbert D.M."/>
            <person name="Gibbs H.L."/>
            <person name="Parkinson C.L."/>
            <person name="Rokyta D.R."/>
        </authorList>
    </citation>
    <scope>NUCLEOTIDE SEQUENCE [LARGE SCALE GENOMIC DNA]</scope>
    <source>
        <strain evidence="2">DRR0105</strain>
    </source>
</reference>
<gene>
    <name evidence="2" type="ORF">NXF25_004151</name>
</gene>
<dbReference type="SUPFAM" id="SSF109640">
    <property type="entry name" value="KRAB domain (Kruppel-associated box)"/>
    <property type="match status" value="1"/>
</dbReference>
<feature type="domain" description="KRAB" evidence="1">
    <location>
        <begin position="28"/>
        <end position="92"/>
    </location>
</feature>